<evidence type="ECO:0000313" key="3">
    <source>
        <dbReference type="Proteomes" id="UP000641588"/>
    </source>
</evidence>
<accession>A0A972K0V7</accession>
<protein>
    <submittedName>
        <fullName evidence="2">Uncharacterized protein</fullName>
    </submittedName>
</protein>
<dbReference type="AlphaFoldDB" id="A0A972K0V7"/>
<dbReference type="Proteomes" id="UP000641588">
    <property type="component" value="Unassembled WGS sequence"/>
</dbReference>
<name>A0A972K0V7_9BACL</name>
<sequence length="88" mass="10904">MDWEILIVIILLIINYPVYKLLYRLFFYDADEFDESVRYSFTPNFISFFRGEYWEDKMSTFKLQMYIFSCIIIIFLEFILFNKIIGYL</sequence>
<keyword evidence="1" id="KW-0472">Membrane</keyword>
<proteinExistence type="predicted"/>
<keyword evidence="1" id="KW-1133">Transmembrane helix</keyword>
<dbReference type="EMBL" id="WHOD01000055">
    <property type="protein sequence ID" value="NOU94210.1"/>
    <property type="molecule type" value="Genomic_DNA"/>
</dbReference>
<gene>
    <name evidence="2" type="ORF">GC093_13425</name>
</gene>
<feature type="transmembrane region" description="Helical" evidence="1">
    <location>
        <begin position="6"/>
        <end position="23"/>
    </location>
</feature>
<organism evidence="2 3">
    <name type="scientific">Paenibacillus foliorum</name>
    <dbReference type="NCBI Taxonomy" id="2654974"/>
    <lineage>
        <taxon>Bacteria</taxon>
        <taxon>Bacillati</taxon>
        <taxon>Bacillota</taxon>
        <taxon>Bacilli</taxon>
        <taxon>Bacillales</taxon>
        <taxon>Paenibacillaceae</taxon>
        <taxon>Paenibacillus</taxon>
    </lineage>
</organism>
<comment type="caution">
    <text evidence="2">The sequence shown here is derived from an EMBL/GenBank/DDBJ whole genome shotgun (WGS) entry which is preliminary data.</text>
</comment>
<evidence type="ECO:0000313" key="2">
    <source>
        <dbReference type="EMBL" id="NOU94210.1"/>
    </source>
</evidence>
<keyword evidence="3" id="KW-1185">Reference proteome</keyword>
<reference evidence="2" key="1">
    <citation type="submission" date="2019-10" db="EMBL/GenBank/DDBJ databases">
        <title>Description of Paenibacillus glebae sp. nov.</title>
        <authorList>
            <person name="Carlier A."/>
            <person name="Qi S."/>
        </authorList>
    </citation>
    <scope>NUCLEOTIDE SEQUENCE</scope>
    <source>
        <strain evidence="2">LMG 31456</strain>
    </source>
</reference>
<keyword evidence="1" id="KW-0812">Transmembrane</keyword>
<evidence type="ECO:0000256" key="1">
    <source>
        <dbReference type="SAM" id="Phobius"/>
    </source>
</evidence>
<feature type="transmembrane region" description="Helical" evidence="1">
    <location>
        <begin position="65"/>
        <end position="85"/>
    </location>
</feature>